<dbReference type="AlphaFoldDB" id="A0AAX6BTC6"/>
<reference evidence="3" key="1">
    <citation type="journal article" date="2024" name="Appl Microbiol">
        <title>Effect of kuratsuki Bacillus and Priestia on Taste of Sake.</title>
        <authorList>
            <person name="Kobayashi K."/>
            <person name="Nishida H."/>
        </authorList>
    </citation>
    <scope>NUCLEOTIDE SEQUENCE</scope>
    <source>
        <strain evidence="3">B-12</strain>
    </source>
</reference>
<dbReference type="PANTHER" id="PTHR37018:SF1">
    <property type="entry name" value="CULTURE SPECIFIC PROTEIN, PUTATIVE (AFU_ORTHOLOGUE AFUA_2G00130)-RELATED"/>
    <property type="match status" value="1"/>
</dbReference>
<evidence type="ECO:0000259" key="2">
    <source>
        <dbReference type="PROSITE" id="PS50975"/>
    </source>
</evidence>
<name>A0AAX6BTC6_PRIMG</name>
<keyword evidence="1" id="KW-0067">ATP-binding</keyword>
<dbReference type="InterPro" id="IPR011761">
    <property type="entry name" value="ATP-grasp"/>
</dbReference>
<gene>
    <name evidence="3" type="ORF">ShirakiTB12_54090</name>
</gene>
<comment type="caution">
    <text evidence="3">The sequence shown here is derived from an EMBL/GenBank/DDBJ whole genome shotgun (WGS) entry which is preliminary data.</text>
</comment>
<dbReference type="GO" id="GO:0005524">
    <property type="term" value="F:ATP binding"/>
    <property type="evidence" value="ECO:0007669"/>
    <property type="project" value="UniProtKB-UniRule"/>
</dbReference>
<proteinExistence type="predicted"/>
<organism evidence="3 4">
    <name type="scientific">Priestia megaterium</name>
    <name type="common">Bacillus megaterium</name>
    <dbReference type="NCBI Taxonomy" id="1404"/>
    <lineage>
        <taxon>Bacteria</taxon>
        <taxon>Bacillati</taxon>
        <taxon>Bacillota</taxon>
        <taxon>Bacilli</taxon>
        <taxon>Bacillales</taxon>
        <taxon>Bacillaceae</taxon>
        <taxon>Priestia</taxon>
    </lineage>
</organism>
<dbReference type="SUPFAM" id="SSF56059">
    <property type="entry name" value="Glutathione synthetase ATP-binding domain-like"/>
    <property type="match status" value="1"/>
</dbReference>
<accession>A0AAX6BTC6</accession>
<protein>
    <recommendedName>
        <fullName evidence="2">ATP-grasp domain-containing protein</fullName>
    </recommendedName>
</protein>
<evidence type="ECO:0000313" key="3">
    <source>
        <dbReference type="EMBL" id="GMG76940.1"/>
    </source>
</evidence>
<feature type="domain" description="ATP-grasp" evidence="2">
    <location>
        <begin position="139"/>
        <end position="330"/>
    </location>
</feature>
<dbReference type="Gene3D" id="3.30.470.20">
    <property type="entry name" value="ATP-grasp fold, B domain"/>
    <property type="match status" value="1"/>
</dbReference>
<evidence type="ECO:0000313" key="4">
    <source>
        <dbReference type="Proteomes" id="UP001165240"/>
    </source>
</evidence>
<sequence length="397" mass="44589">MSSKLLTIGPKLNLGDIFGDSIFNPRLSYSHNPWFCDEYDILDYLTGPPLIISGDELIHCSSATTSRRGIELIEYAGINVAKSIKTYNSKDQYYLNLKEFKYQKKLVVQHVHPRSEISRENCWVSPELLSFLNNKSNLDEIVPKKYIPKRAIVSKAEFVQLKKELKNNLPLVIKIGTRLSTGGGDDVKICFEAKDIDEAIKYFGNTNETIIIEEFLNIKNNFCIQYIIDKKGNISFLGAGEQIIKDGFYAGNWLNISDVPREAVLVGKTISDFAYRKGYTGVVGYDVAVTLEDQIFIFDLNFRLNGSTIPLLIMDDVLSYYNKSAIEFCSLSSVGNYDEMIDTLKTSVDKGDFVPISTYDPQLSEAKGSPRVQGLLLGEGQDVLTDLRADLKTKGIK</sequence>
<dbReference type="Proteomes" id="UP001165240">
    <property type="component" value="Unassembled WGS sequence"/>
</dbReference>
<dbReference type="RefSeq" id="WP_310876673.1">
    <property type="nucleotide sequence ID" value="NZ_BSYK01000004.1"/>
</dbReference>
<dbReference type="InterPro" id="IPR053269">
    <property type="entry name" value="Asp-Met_ligase"/>
</dbReference>
<dbReference type="GO" id="GO:0046872">
    <property type="term" value="F:metal ion binding"/>
    <property type="evidence" value="ECO:0007669"/>
    <property type="project" value="InterPro"/>
</dbReference>
<dbReference type="PROSITE" id="PS50975">
    <property type="entry name" value="ATP_GRASP"/>
    <property type="match status" value="1"/>
</dbReference>
<dbReference type="EMBL" id="BSYK01000004">
    <property type="protein sequence ID" value="GMG76940.1"/>
    <property type="molecule type" value="Genomic_DNA"/>
</dbReference>
<dbReference type="PANTHER" id="PTHR37018">
    <property type="entry name" value="CULTURE SPECIFIC PROTEIN, PUTATIVE (AFU_ORTHOLOGUE AFUA_2G00130)-RELATED"/>
    <property type="match status" value="1"/>
</dbReference>
<keyword evidence="1" id="KW-0547">Nucleotide-binding</keyword>
<evidence type="ECO:0000256" key="1">
    <source>
        <dbReference type="PROSITE-ProRule" id="PRU00409"/>
    </source>
</evidence>